<evidence type="ECO:0000313" key="4">
    <source>
        <dbReference type="EMBL" id="SVD46808.1"/>
    </source>
</evidence>
<dbReference type="PANTHER" id="PTHR42684">
    <property type="entry name" value="ADENOSYLMETHIONINE-8-AMINO-7-OXONONANOATE AMINOTRANSFERASE"/>
    <property type="match status" value="1"/>
</dbReference>
<keyword evidence="3" id="KW-0663">Pyridoxal phosphate</keyword>
<proteinExistence type="predicted"/>
<dbReference type="SUPFAM" id="SSF53383">
    <property type="entry name" value="PLP-dependent transferases"/>
    <property type="match status" value="1"/>
</dbReference>
<keyword evidence="1" id="KW-0032">Aminotransferase</keyword>
<accession>A0A382VLM0</accession>
<keyword evidence="2" id="KW-0808">Transferase</keyword>
<dbReference type="Gene3D" id="3.90.1150.10">
    <property type="entry name" value="Aspartate Aminotransferase, domain 1"/>
    <property type="match status" value="1"/>
</dbReference>
<dbReference type="Gene3D" id="3.40.640.10">
    <property type="entry name" value="Type I PLP-dependent aspartate aminotransferase-like (Major domain)"/>
    <property type="match status" value="1"/>
</dbReference>
<dbReference type="EMBL" id="UINC01152565">
    <property type="protein sequence ID" value="SVD46808.1"/>
    <property type="molecule type" value="Genomic_DNA"/>
</dbReference>
<protein>
    <recommendedName>
        <fullName evidence="5">Aminotransferase class III-fold pyridoxal phosphate-dependent enzyme</fullName>
    </recommendedName>
</protein>
<dbReference type="InterPro" id="IPR005814">
    <property type="entry name" value="Aminotrans_3"/>
</dbReference>
<organism evidence="4">
    <name type="scientific">marine metagenome</name>
    <dbReference type="NCBI Taxonomy" id="408172"/>
    <lineage>
        <taxon>unclassified sequences</taxon>
        <taxon>metagenomes</taxon>
        <taxon>ecological metagenomes</taxon>
    </lineage>
</organism>
<dbReference type="Pfam" id="PF00202">
    <property type="entry name" value="Aminotran_3"/>
    <property type="match status" value="1"/>
</dbReference>
<dbReference type="InterPro" id="IPR015421">
    <property type="entry name" value="PyrdxlP-dep_Trfase_major"/>
</dbReference>
<dbReference type="GO" id="GO:0030170">
    <property type="term" value="F:pyridoxal phosphate binding"/>
    <property type="evidence" value="ECO:0007669"/>
    <property type="project" value="InterPro"/>
</dbReference>
<dbReference type="InterPro" id="IPR015422">
    <property type="entry name" value="PyrdxlP-dep_Trfase_small"/>
</dbReference>
<evidence type="ECO:0000256" key="2">
    <source>
        <dbReference type="ARBA" id="ARBA00022679"/>
    </source>
</evidence>
<sequence length="245" mass="26925">MLSRWNYAAMVVEPRVQGATGMVMHPEGWLKRVAKAVRENGALLIADEVMTGFGRTGSMFASQKEKVVPDFLCLAKGLTGGYLPMAATLTTENVFDAFLGEYEEYKTFFHGHSYTGNQLGAAAALASWKLLCNSKNRMRRKALEKVLSRELGTLWSLAAVGDIRQDGLVVGVELVDDWRTRKAFPLKAQVGARVCEQMASRGVLTRSIGNVVPLLPPYCTTDAQVKRMVRVLRESIEVVLGGEQA</sequence>
<evidence type="ECO:0000256" key="1">
    <source>
        <dbReference type="ARBA" id="ARBA00022576"/>
    </source>
</evidence>
<dbReference type="PANTHER" id="PTHR42684:SF17">
    <property type="entry name" value="ADENOSYLMETHIONINE-8-AMINO-7-OXONONANOATE AMINOTRANSFERASE"/>
    <property type="match status" value="1"/>
</dbReference>
<gene>
    <name evidence="4" type="ORF">METZ01_LOCUS399662</name>
</gene>
<dbReference type="PROSITE" id="PS00600">
    <property type="entry name" value="AA_TRANSFER_CLASS_3"/>
    <property type="match status" value="1"/>
</dbReference>
<name>A0A382VLM0_9ZZZZ</name>
<evidence type="ECO:0008006" key="5">
    <source>
        <dbReference type="Google" id="ProtNLM"/>
    </source>
</evidence>
<dbReference type="InterPro" id="IPR015424">
    <property type="entry name" value="PyrdxlP-dep_Trfase"/>
</dbReference>
<evidence type="ECO:0000256" key="3">
    <source>
        <dbReference type="ARBA" id="ARBA00022898"/>
    </source>
</evidence>
<dbReference type="GO" id="GO:0004015">
    <property type="term" value="F:adenosylmethionine-8-amino-7-oxononanoate transaminase activity"/>
    <property type="evidence" value="ECO:0007669"/>
    <property type="project" value="TreeGrafter"/>
</dbReference>
<dbReference type="AlphaFoldDB" id="A0A382VLM0"/>
<dbReference type="InterPro" id="IPR049704">
    <property type="entry name" value="Aminotrans_3_PPA_site"/>
</dbReference>
<dbReference type="GO" id="GO:0009102">
    <property type="term" value="P:biotin biosynthetic process"/>
    <property type="evidence" value="ECO:0007669"/>
    <property type="project" value="TreeGrafter"/>
</dbReference>
<reference evidence="4" key="1">
    <citation type="submission" date="2018-05" db="EMBL/GenBank/DDBJ databases">
        <authorList>
            <person name="Lanie J.A."/>
            <person name="Ng W.-L."/>
            <person name="Kazmierczak K.M."/>
            <person name="Andrzejewski T.M."/>
            <person name="Davidsen T.M."/>
            <person name="Wayne K.J."/>
            <person name="Tettelin H."/>
            <person name="Glass J.I."/>
            <person name="Rusch D."/>
            <person name="Podicherti R."/>
            <person name="Tsui H.-C.T."/>
            <person name="Winkler M.E."/>
        </authorList>
    </citation>
    <scope>NUCLEOTIDE SEQUENCE</scope>
</reference>